<dbReference type="Proteomes" id="UP000199377">
    <property type="component" value="Unassembled WGS sequence"/>
</dbReference>
<evidence type="ECO:0000256" key="1">
    <source>
        <dbReference type="SAM" id="Phobius"/>
    </source>
</evidence>
<name>A0A1I3D7T3_9RHOB</name>
<keyword evidence="1" id="KW-1133">Transmembrane helix</keyword>
<dbReference type="STRING" id="1114924.SAMN05216258_102425"/>
<dbReference type="EMBL" id="FOQH01000002">
    <property type="protein sequence ID" value="SFH82571.1"/>
    <property type="molecule type" value="Genomic_DNA"/>
</dbReference>
<keyword evidence="1" id="KW-0812">Transmembrane</keyword>
<proteinExistence type="predicted"/>
<dbReference type="AlphaFoldDB" id="A0A1I3D7T3"/>
<keyword evidence="1" id="KW-0472">Membrane</keyword>
<evidence type="ECO:0000313" key="3">
    <source>
        <dbReference type="Proteomes" id="UP000199377"/>
    </source>
</evidence>
<protein>
    <submittedName>
        <fullName evidence="2">Uncharacterized protein</fullName>
    </submittedName>
</protein>
<gene>
    <name evidence="2" type="ORF">SAMN05216258_102425</name>
</gene>
<evidence type="ECO:0000313" key="2">
    <source>
        <dbReference type="EMBL" id="SFH82571.1"/>
    </source>
</evidence>
<sequence length="95" mass="10388">MSDGRHGSRSPRLGHVGRMSLPSKVRWLISAHLVIFALSLEDEEIVEMMAEAWNLGARAQITAEVILSLILLAAWGVLTLAWVRMACGSGRPGHE</sequence>
<reference evidence="2 3" key="1">
    <citation type="submission" date="2016-10" db="EMBL/GenBank/DDBJ databases">
        <authorList>
            <person name="de Groot N.N."/>
        </authorList>
    </citation>
    <scope>NUCLEOTIDE SEQUENCE [LARGE SCALE GENOMIC DNA]</scope>
    <source>
        <strain evidence="2 3">CGMCC 1.11030</strain>
    </source>
</reference>
<accession>A0A1I3D7T3</accession>
<dbReference type="RefSeq" id="WP_092858465.1">
    <property type="nucleotide sequence ID" value="NZ_FOQH01000002.1"/>
</dbReference>
<organism evidence="2 3">
    <name type="scientific">Albimonas pacifica</name>
    <dbReference type="NCBI Taxonomy" id="1114924"/>
    <lineage>
        <taxon>Bacteria</taxon>
        <taxon>Pseudomonadati</taxon>
        <taxon>Pseudomonadota</taxon>
        <taxon>Alphaproteobacteria</taxon>
        <taxon>Rhodobacterales</taxon>
        <taxon>Paracoccaceae</taxon>
        <taxon>Albimonas</taxon>
    </lineage>
</organism>
<keyword evidence="3" id="KW-1185">Reference proteome</keyword>
<feature type="transmembrane region" description="Helical" evidence="1">
    <location>
        <begin position="60"/>
        <end position="83"/>
    </location>
</feature>